<feature type="region of interest" description="Disordered" evidence="2">
    <location>
        <begin position="1"/>
        <end position="68"/>
    </location>
</feature>
<name>A0AA86TUE2_9EUKA</name>
<organism evidence="3">
    <name type="scientific">Hexamita inflata</name>
    <dbReference type="NCBI Taxonomy" id="28002"/>
    <lineage>
        <taxon>Eukaryota</taxon>
        <taxon>Metamonada</taxon>
        <taxon>Diplomonadida</taxon>
        <taxon>Hexamitidae</taxon>
        <taxon>Hexamitinae</taxon>
        <taxon>Hexamita</taxon>
    </lineage>
</organism>
<feature type="compositionally biased region" description="Polar residues" evidence="2">
    <location>
        <begin position="54"/>
        <end position="68"/>
    </location>
</feature>
<feature type="coiled-coil region" evidence="1">
    <location>
        <begin position="106"/>
        <end position="175"/>
    </location>
</feature>
<reference evidence="4 5" key="2">
    <citation type="submission" date="2024-07" db="EMBL/GenBank/DDBJ databases">
        <authorList>
            <person name="Akdeniz Z."/>
        </authorList>
    </citation>
    <scope>NUCLEOTIDE SEQUENCE [LARGE SCALE GENOMIC DNA]</scope>
</reference>
<keyword evidence="1" id="KW-0175">Coiled coil</keyword>
<evidence type="ECO:0000313" key="4">
    <source>
        <dbReference type="EMBL" id="CAL5972758.1"/>
    </source>
</evidence>
<feature type="compositionally biased region" description="Polar residues" evidence="2">
    <location>
        <begin position="1"/>
        <end position="11"/>
    </location>
</feature>
<feature type="coiled-coil region" evidence="1">
    <location>
        <begin position="581"/>
        <end position="791"/>
    </location>
</feature>
<accession>A0AA86TUE2</accession>
<feature type="compositionally biased region" description="Low complexity" evidence="2">
    <location>
        <begin position="37"/>
        <end position="53"/>
    </location>
</feature>
<feature type="compositionally biased region" description="Basic and acidic residues" evidence="2">
    <location>
        <begin position="12"/>
        <end position="26"/>
    </location>
</feature>
<evidence type="ECO:0000313" key="5">
    <source>
        <dbReference type="Proteomes" id="UP001642409"/>
    </source>
</evidence>
<keyword evidence="5" id="KW-1185">Reference proteome</keyword>
<feature type="coiled-coil region" evidence="1">
    <location>
        <begin position="343"/>
        <end position="553"/>
    </location>
</feature>
<evidence type="ECO:0000256" key="2">
    <source>
        <dbReference type="SAM" id="MobiDB-lite"/>
    </source>
</evidence>
<dbReference type="Proteomes" id="UP001642409">
    <property type="component" value="Unassembled WGS sequence"/>
</dbReference>
<protein>
    <submittedName>
        <fullName evidence="4">Hypothetical_protein</fullName>
    </submittedName>
</protein>
<dbReference type="AlphaFoldDB" id="A0AA86TUE2"/>
<gene>
    <name evidence="3" type="ORF">HINF_LOCUS15152</name>
    <name evidence="4" type="ORF">HINF_LOCUS2065</name>
</gene>
<dbReference type="EMBL" id="CAXDID020000003">
    <property type="protein sequence ID" value="CAL5972758.1"/>
    <property type="molecule type" value="Genomic_DNA"/>
</dbReference>
<comment type="caution">
    <text evidence="3">The sequence shown here is derived from an EMBL/GenBank/DDBJ whole genome shotgun (WGS) entry which is preliminary data.</text>
</comment>
<sequence>MTSNSVTSSQQKLEKLQQMKRNKDLKSQPAISSPLKNNSQPSSNVSPIVSNSSKQITNQQQLTPKINSLTKSQLVSQYDKNRAAIQQSPNKSITSINDSKYMEPTIKSLKNELEQAKQTINSAETNIQTLKNQNTVLSSELIQHKKIAKSMQLINAKKTKEMTQLVQQLENVKNKTSSHSIEEIIEKIKYFEERDQDISFKTQDSFDIKEIVTFESKDASIVAAPNLQIELQQKQELITTLQNENKELKTVLSLIDEKAVSDLNQTIKDLKLQIKSQQEQLEQSERTVKILLKQQNSNQVLIDQKILDELLLNQVKPGFEQVNSDELNAMWEQIDQMSGNAEQQEFTKEIKSLKQQLEANVEQTVQQDIARKQLEQKVSELESINTNLSKQAADLTSKNQQLVNQIQLTEAKEQNVNDPKTTQTYQMLEAEFKLLKQQNLVLTQKLTMAQTVIQETEHKSVTQSEQFQKHSQDQQTEIEQLSENYQKLVHQNQILSNKLSNIEQNQAEQNQIYEINAQLESKIQENKTLQEAFQQLNEENEQNVAQLKQLTIHQNTDDEIVQISTNDFQQLLTSQMSEDHIQLHKEEYEHMIKTIKIQEDELQKLNNTETETQYDNVKLAEFIQQQKSQIEKLEAQSQNIQAKNQQNVQQLNTTISELNSQIEECQIQITSKTKQILNLQQINESLIKDKSQLQSSFDEYKRNYQSKMQYLSEKVEQIEISGQQASANQENQQQEIQSYKEKIEKQVTQIQQLEQQLDAVTVDKELFEIQIKDYKIQLLNQQKEILSVNKQLAQTIKNKQSLQIQFETEQQKHEQFREHVKVINEQNSNIIQQLTEQNSVSSQDQRVEGLIQRQIELVKKINLSQKQAQLIKQVTLLQQCVNSYKQQSEMQLQTQLNTSTKLSSRIEQLQLKLTELQAQQHSTQPQSPQNRYLDMISKNLTQTNQTQTPQQQKPSDQTNQLLVDQNIHLKQTNSKLSNQISLMQFELADLKAELMKMNKFKLNVALNEVENNSADVTRNAKLIDSLRIDVRLYKDKFEKMSKEKDMWMKKFKEVECI</sequence>
<feature type="coiled-coil region" evidence="1">
    <location>
        <begin position="224"/>
        <end position="294"/>
    </location>
</feature>
<evidence type="ECO:0000313" key="3">
    <source>
        <dbReference type="EMBL" id="CAI9927507.1"/>
    </source>
</evidence>
<reference evidence="3" key="1">
    <citation type="submission" date="2023-06" db="EMBL/GenBank/DDBJ databases">
        <authorList>
            <person name="Kurt Z."/>
        </authorList>
    </citation>
    <scope>NUCLEOTIDE SEQUENCE</scope>
</reference>
<dbReference type="EMBL" id="CATOUU010000380">
    <property type="protein sequence ID" value="CAI9927507.1"/>
    <property type="molecule type" value="Genomic_DNA"/>
</dbReference>
<proteinExistence type="predicted"/>
<evidence type="ECO:0000256" key="1">
    <source>
        <dbReference type="SAM" id="Coils"/>
    </source>
</evidence>